<dbReference type="GO" id="GO:0006508">
    <property type="term" value="P:proteolysis"/>
    <property type="evidence" value="ECO:0007669"/>
    <property type="project" value="InterPro"/>
</dbReference>
<feature type="domain" description="ABC transporter" evidence="11">
    <location>
        <begin position="473"/>
        <end position="708"/>
    </location>
</feature>
<evidence type="ECO:0000259" key="11">
    <source>
        <dbReference type="PROSITE" id="PS50893"/>
    </source>
</evidence>
<feature type="domain" description="ABC transmembrane type-1" evidence="12">
    <location>
        <begin position="160"/>
        <end position="439"/>
    </location>
</feature>
<dbReference type="InterPro" id="IPR005074">
    <property type="entry name" value="Peptidase_C39"/>
</dbReference>
<dbReference type="Gene3D" id="3.40.50.300">
    <property type="entry name" value="P-loop containing nucleotide triphosphate hydrolases"/>
    <property type="match status" value="1"/>
</dbReference>
<keyword evidence="4" id="KW-1003">Cell membrane</keyword>
<dbReference type="InterPro" id="IPR027417">
    <property type="entry name" value="P-loop_NTPase"/>
</dbReference>
<dbReference type="GO" id="GO:0030256">
    <property type="term" value="C:type I protein secretion system complex"/>
    <property type="evidence" value="ECO:0007669"/>
    <property type="project" value="InterPro"/>
</dbReference>
<dbReference type="GO" id="GO:0016887">
    <property type="term" value="F:ATP hydrolysis activity"/>
    <property type="evidence" value="ECO:0007669"/>
    <property type="project" value="InterPro"/>
</dbReference>
<keyword evidence="15" id="KW-1185">Reference proteome</keyword>
<evidence type="ECO:0000259" key="13">
    <source>
        <dbReference type="PROSITE" id="PS50990"/>
    </source>
</evidence>
<dbReference type="PANTHER" id="PTHR24221:SF647">
    <property type="entry name" value="BLL6336 PROTEIN"/>
    <property type="match status" value="1"/>
</dbReference>
<feature type="transmembrane region" description="Helical" evidence="10">
    <location>
        <begin position="298"/>
        <end position="318"/>
    </location>
</feature>
<evidence type="ECO:0000256" key="6">
    <source>
        <dbReference type="ARBA" id="ARBA00022741"/>
    </source>
</evidence>
<dbReference type="PROSITE" id="PS50929">
    <property type="entry name" value="ABC_TM1F"/>
    <property type="match status" value="1"/>
</dbReference>
<dbReference type="Pfam" id="PF03412">
    <property type="entry name" value="Peptidase_C39"/>
    <property type="match status" value="1"/>
</dbReference>
<dbReference type="InterPro" id="IPR039421">
    <property type="entry name" value="Type_1_exporter"/>
</dbReference>
<dbReference type="SUPFAM" id="SSF52540">
    <property type="entry name" value="P-loop containing nucleoside triphosphate hydrolases"/>
    <property type="match status" value="1"/>
</dbReference>
<name>A0A3P1SKQ2_9GAMM</name>
<evidence type="ECO:0000313" key="14">
    <source>
        <dbReference type="EMBL" id="RRC96882.1"/>
    </source>
</evidence>
<dbReference type="GO" id="GO:0034040">
    <property type="term" value="F:ATPase-coupled lipid transmembrane transporter activity"/>
    <property type="evidence" value="ECO:0007669"/>
    <property type="project" value="TreeGrafter"/>
</dbReference>
<evidence type="ECO:0000256" key="2">
    <source>
        <dbReference type="ARBA" id="ARBA00006025"/>
    </source>
</evidence>
<accession>A0A3P1SKQ2</accession>
<dbReference type="InterPro" id="IPR003593">
    <property type="entry name" value="AAA+_ATPase"/>
</dbReference>
<dbReference type="Gene3D" id="1.20.1560.10">
    <property type="entry name" value="ABC transporter type 1, transmembrane domain"/>
    <property type="match status" value="1"/>
</dbReference>
<evidence type="ECO:0000256" key="7">
    <source>
        <dbReference type="ARBA" id="ARBA00022840"/>
    </source>
</evidence>
<keyword evidence="9 10" id="KW-0472">Membrane</keyword>
<dbReference type="OrthoDB" id="9806127at2"/>
<dbReference type="PANTHER" id="PTHR24221">
    <property type="entry name" value="ATP-BINDING CASSETTE SUB-FAMILY B"/>
    <property type="match status" value="1"/>
</dbReference>
<protein>
    <submittedName>
        <fullName evidence="14">Type I secretion system permease/ATPase</fullName>
    </submittedName>
</protein>
<dbReference type="GO" id="GO:0005524">
    <property type="term" value="F:ATP binding"/>
    <property type="evidence" value="ECO:0007669"/>
    <property type="project" value="UniProtKB-KW"/>
</dbReference>
<evidence type="ECO:0000256" key="1">
    <source>
        <dbReference type="ARBA" id="ARBA00004651"/>
    </source>
</evidence>
<comment type="caution">
    <text evidence="14">The sequence shown here is derived from an EMBL/GenBank/DDBJ whole genome shotgun (WGS) entry which is preliminary data.</text>
</comment>
<dbReference type="FunFam" id="1.20.1560.10:FF:000056">
    <property type="entry name" value="Alpha-hemolysin translocation ATP-binding protein HlyB"/>
    <property type="match status" value="1"/>
</dbReference>
<keyword evidence="8 10" id="KW-1133">Transmembrane helix</keyword>
<dbReference type="GO" id="GO:0005886">
    <property type="term" value="C:plasma membrane"/>
    <property type="evidence" value="ECO:0007669"/>
    <property type="project" value="UniProtKB-SubCell"/>
</dbReference>
<evidence type="ECO:0000256" key="3">
    <source>
        <dbReference type="ARBA" id="ARBA00022448"/>
    </source>
</evidence>
<dbReference type="NCBIfam" id="TIGR01846">
    <property type="entry name" value="type_I_sec_HlyB"/>
    <property type="match status" value="1"/>
</dbReference>
<dbReference type="PROSITE" id="PS50893">
    <property type="entry name" value="ABC_TRANSPORTER_2"/>
    <property type="match status" value="1"/>
</dbReference>
<keyword evidence="6" id="KW-0547">Nucleotide-binding</keyword>
<feature type="transmembrane region" description="Helical" evidence="10">
    <location>
        <begin position="267"/>
        <end position="292"/>
    </location>
</feature>
<comment type="subcellular location">
    <subcellularLocation>
        <location evidence="1">Cell membrane</location>
        <topology evidence="1">Multi-pass membrane protein</topology>
    </subcellularLocation>
</comment>
<evidence type="ECO:0000256" key="8">
    <source>
        <dbReference type="ARBA" id="ARBA00022989"/>
    </source>
</evidence>
<dbReference type="SMART" id="SM00382">
    <property type="entry name" value="AAA"/>
    <property type="match status" value="1"/>
</dbReference>
<dbReference type="GO" id="GO:0030253">
    <property type="term" value="P:protein secretion by the type I secretion system"/>
    <property type="evidence" value="ECO:0007669"/>
    <property type="project" value="InterPro"/>
</dbReference>
<evidence type="ECO:0000256" key="5">
    <source>
        <dbReference type="ARBA" id="ARBA00022692"/>
    </source>
</evidence>
<dbReference type="InterPro" id="IPR010132">
    <property type="entry name" value="ATPase_T1SS_HlyB"/>
</dbReference>
<keyword evidence="7" id="KW-0067">ATP-binding</keyword>
<keyword evidence="5 10" id="KW-0812">Transmembrane</keyword>
<comment type="similarity">
    <text evidence="2">Belongs to the ABC transporter superfamily. Protein-1 exporter (TC 3.A.1.109) family.</text>
</comment>
<feature type="domain" description="Peptidase C39" evidence="13">
    <location>
        <begin position="1"/>
        <end position="128"/>
    </location>
</feature>
<evidence type="ECO:0000256" key="4">
    <source>
        <dbReference type="ARBA" id="ARBA00022475"/>
    </source>
</evidence>
<feature type="transmembrane region" description="Helical" evidence="10">
    <location>
        <begin position="156"/>
        <end position="178"/>
    </location>
</feature>
<gene>
    <name evidence="14" type="ORF">EHS89_19900</name>
</gene>
<reference evidence="14 15" key="1">
    <citation type="submission" date="2018-11" db="EMBL/GenBank/DDBJ databases">
        <title>The draft genome sequence of Amphritea balenae JAMM 1525T.</title>
        <authorList>
            <person name="Fang Z."/>
            <person name="Zhang Y."/>
            <person name="Han X."/>
        </authorList>
    </citation>
    <scope>NUCLEOTIDE SEQUENCE [LARGE SCALE GENOMIC DNA]</scope>
    <source>
        <strain evidence="14 15">JAMM 1525</strain>
    </source>
</reference>
<dbReference type="Gene3D" id="3.90.70.10">
    <property type="entry name" value="Cysteine proteinases"/>
    <property type="match status" value="1"/>
</dbReference>
<keyword evidence="3" id="KW-0813">Transport</keyword>
<evidence type="ECO:0000259" key="12">
    <source>
        <dbReference type="PROSITE" id="PS50929"/>
    </source>
</evidence>
<dbReference type="SUPFAM" id="SSF90123">
    <property type="entry name" value="ABC transporter transmembrane region"/>
    <property type="match status" value="1"/>
</dbReference>
<dbReference type="GO" id="GO:0140359">
    <property type="term" value="F:ABC-type transporter activity"/>
    <property type="evidence" value="ECO:0007669"/>
    <property type="project" value="InterPro"/>
</dbReference>
<sequence>MDSGLFSLVTILRVQGMPAEPEQLQHQFAKPGQPLGSQELLRAAKKLGLKARQLETSFSRLNNASLPAIGIDNDGEFFVLARVSSHEAGTEKSADADKVLILRAGASQPVAMSRSELESIWSGQLILVTKRGGLLDSFKEFDLSWFIPSLVKYRKLFGEVLLISFFLQLFALVTPLFFQVVMDKVLVHKGFTTLDVLAFGFVVVALFDAVLGGLRTYIFAHTTNRVDVELGAKLFNHLVSLPLAYFESRQVGQSVARVRELETIRNFITGSALTLVIDLLFTFVFFAVLWFYSPTLTLIVLGTLPFYIALSVYITPILRHRLDEKFKHGAENQAFLVEAVTGIETLKAMSVEPQMQRKWENQLSSYVTASFRANNLNNVANQIAGFVNKITTLLIIWWGAHLVIDGSLSVGQLVAFNMIAGRVSGPILKLVQLWQDFQQAGISVKRLGDILNTPKEPGYNPNRSTLPELKGRVSFENTSFRYRPDGPQILNNVSLDIKPGEVIGIVGRSGSGKSTLTKLVQRMYVPESGRVMVDGVDLAMVDTAWLRRNIGVVLQENFLFNRSIRENIALANPGLPMDAVVHAAKLAGAHEFILELPEGYDNPVGEHGCNLSGGQRQRIAIARALITDPRVLIFDEATSALDYESERIIQNNMTSICRNRTVFIIAHRLSTVRQCDRIVVVDKGQIVESGTHDQLLAMKGYYSTLHGYQSGVPAIRKEAAHSHQ</sequence>
<dbReference type="Pfam" id="PF00664">
    <property type="entry name" value="ABC_membrane"/>
    <property type="match status" value="1"/>
</dbReference>
<dbReference type="Pfam" id="PF00005">
    <property type="entry name" value="ABC_tran"/>
    <property type="match status" value="1"/>
</dbReference>
<dbReference type="AlphaFoldDB" id="A0A3P1SKQ2"/>
<evidence type="ECO:0000256" key="9">
    <source>
        <dbReference type="ARBA" id="ARBA00023136"/>
    </source>
</evidence>
<organism evidence="14 15">
    <name type="scientific">Amphritea balenae</name>
    <dbReference type="NCBI Taxonomy" id="452629"/>
    <lineage>
        <taxon>Bacteria</taxon>
        <taxon>Pseudomonadati</taxon>
        <taxon>Pseudomonadota</taxon>
        <taxon>Gammaproteobacteria</taxon>
        <taxon>Oceanospirillales</taxon>
        <taxon>Oceanospirillaceae</taxon>
        <taxon>Amphritea</taxon>
    </lineage>
</organism>
<dbReference type="InterPro" id="IPR039395">
    <property type="entry name" value="Peptidase_C39-like_A"/>
</dbReference>
<proteinExistence type="inferred from homology"/>
<evidence type="ECO:0000313" key="15">
    <source>
        <dbReference type="Proteomes" id="UP000267535"/>
    </source>
</evidence>
<dbReference type="InterPro" id="IPR017871">
    <property type="entry name" value="ABC_transporter-like_CS"/>
</dbReference>
<dbReference type="FunFam" id="3.40.50.300:FF:000299">
    <property type="entry name" value="ABC transporter ATP-binding protein/permease"/>
    <property type="match status" value="1"/>
</dbReference>
<dbReference type="InterPro" id="IPR011527">
    <property type="entry name" value="ABC1_TM_dom"/>
</dbReference>
<dbReference type="CDD" id="cd02417">
    <property type="entry name" value="Peptidase_C39_likeA"/>
    <property type="match status" value="1"/>
</dbReference>
<dbReference type="Proteomes" id="UP000267535">
    <property type="component" value="Unassembled WGS sequence"/>
</dbReference>
<dbReference type="InterPro" id="IPR003439">
    <property type="entry name" value="ABC_transporter-like_ATP-bd"/>
</dbReference>
<dbReference type="PROSITE" id="PS00211">
    <property type="entry name" value="ABC_TRANSPORTER_1"/>
    <property type="match status" value="1"/>
</dbReference>
<dbReference type="GO" id="GO:0008233">
    <property type="term" value="F:peptidase activity"/>
    <property type="evidence" value="ECO:0007669"/>
    <property type="project" value="InterPro"/>
</dbReference>
<dbReference type="EMBL" id="RQXV01000016">
    <property type="protein sequence ID" value="RRC96882.1"/>
    <property type="molecule type" value="Genomic_DNA"/>
</dbReference>
<dbReference type="CDD" id="cd18588">
    <property type="entry name" value="ABC_6TM_CyaB_HlyB_like"/>
    <property type="match status" value="1"/>
</dbReference>
<dbReference type="PROSITE" id="PS50990">
    <property type="entry name" value="PEPTIDASE_C39"/>
    <property type="match status" value="1"/>
</dbReference>
<feature type="transmembrane region" description="Helical" evidence="10">
    <location>
        <begin position="198"/>
        <end position="218"/>
    </location>
</feature>
<dbReference type="InterPro" id="IPR036640">
    <property type="entry name" value="ABC1_TM_sf"/>
</dbReference>
<evidence type="ECO:0000256" key="10">
    <source>
        <dbReference type="SAM" id="Phobius"/>
    </source>
</evidence>